<gene>
    <name evidence="1" type="ORF">AGR3A_Lc10004</name>
</gene>
<dbReference type="EMBL" id="FBWK01000045">
    <property type="protein sequence ID" value="CUX41473.1"/>
    <property type="molecule type" value="Genomic_DNA"/>
</dbReference>
<reference evidence="2" key="1">
    <citation type="submission" date="2016-01" db="EMBL/GenBank/DDBJ databases">
        <authorList>
            <person name="Regsiter A."/>
            <person name="william w."/>
        </authorList>
    </citation>
    <scope>NUCLEOTIDE SEQUENCE [LARGE SCALE GENOMIC DNA]</scope>
    <source>
        <strain evidence="2">CFBP 6623</strain>
    </source>
</reference>
<organism evidence="1 2">
    <name type="scientific">Agrobacterium tomkonis CFBP 6623</name>
    <dbReference type="NCBI Taxonomy" id="1183432"/>
    <lineage>
        <taxon>Bacteria</taxon>
        <taxon>Pseudomonadati</taxon>
        <taxon>Pseudomonadota</taxon>
        <taxon>Alphaproteobacteria</taxon>
        <taxon>Hyphomicrobiales</taxon>
        <taxon>Rhizobiaceae</taxon>
        <taxon>Rhizobium/Agrobacterium group</taxon>
        <taxon>Agrobacterium</taxon>
        <taxon>Agrobacterium tumefaciens complex</taxon>
    </lineage>
</organism>
<dbReference type="AlphaFoldDB" id="A0A1S7QTF8"/>
<dbReference type="Proteomes" id="UP000191988">
    <property type="component" value="Unassembled WGS sequence"/>
</dbReference>
<keyword evidence="2" id="KW-1185">Reference proteome</keyword>
<accession>A0A1S7QTF8</accession>
<proteinExistence type="predicted"/>
<protein>
    <submittedName>
        <fullName evidence="1">Uncharacterized protein</fullName>
    </submittedName>
</protein>
<name>A0A1S7QTF8_9HYPH</name>
<sequence length="22" mass="2612">MRKVGSLYELFLHENLASVEFE</sequence>
<evidence type="ECO:0000313" key="1">
    <source>
        <dbReference type="EMBL" id="CUX41473.1"/>
    </source>
</evidence>
<evidence type="ECO:0000313" key="2">
    <source>
        <dbReference type="Proteomes" id="UP000191988"/>
    </source>
</evidence>